<dbReference type="GO" id="GO:0006635">
    <property type="term" value="P:fatty acid beta-oxidation"/>
    <property type="evidence" value="ECO:0007669"/>
    <property type="project" value="TreeGrafter"/>
</dbReference>
<dbReference type="GO" id="GO:0016836">
    <property type="term" value="F:hydro-lyase activity"/>
    <property type="evidence" value="ECO:0007669"/>
    <property type="project" value="UniProtKB-ARBA"/>
</dbReference>
<protein>
    <submittedName>
        <fullName evidence="4">Enoyl-CoA hydratase</fullName>
    </submittedName>
</protein>
<dbReference type="PROSITE" id="PS00166">
    <property type="entry name" value="ENOYL_COA_HYDRATASE"/>
    <property type="match status" value="1"/>
</dbReference>
<accession>A0A4Q7AMC0</accession>
<dbReference type="FunFam" id="1.10.12.10:FF:000001">
    <property type="entry name" value="Probable enoyl-CoA hydratase, mitochondrial"/>
    <property type="match status" value="1"/>
</dbReference>
<evidence type="ECO:0000256" key="2">
    <source>
        <dbReference type="ARBA" id="ARBA00023239"/>
    </source>
</evidence>
<dbReference type="PANTHER" id="PTHR11941:SF54">
    <property type="entry name" value="ENOYL-COA HYDRATASE, MITOCHONDRIAL"/>
    <property type="match status" value="1"/>
</dbReference>
<gene>
    <name evidence="4" type="ORF">EXE25_18410</name>
</gene>
<evidence type="ECO:0000313" key="4">
    <source>
        <dbReference type="EMBL" id="RZG63839.1"/>
    </source>
</evidence>
<evidence type="ECO:0000256" key="1">
    <source>
        <dbReference type="ARBA" id="ARBA00005254"/>
    </source>
</evidence>
<dbReference type="SUPFAM" id="SSF52096">
    <property type="entry name" value="ClpP/crotonase"/>
    <property type="match status" value="1"/>
</dbReference>
<dbReference type="RefSeq" id="WP_130148788.1">
    <property type="nucleotide sequence ID" value="NZ_SGSU01000033.1"/>
</dbReference>
<comment type="similarity">
    <text evidence="1 3">Belongs to the enoyl-CoA hydratase/isomerase family.</text>
</comment>
<evidence type="ECO:0000313" key="5">
    <source>
        <dbReference type="Proteomes" id="UP000293483"/>
    </source>
</evidence>
<dbReference type="Gene3D" id="3.90.226.10">
    <property type="entry name" value="2-enoyl-CoA Hydratase, Chain A, domain 1"/>
    <property type="match status" value="1"/>
</dbReference>
<dbReference type="InterPro" id="IPR018376">
    <property type="entry name" value="Enoyl-CoA_hyd/isom_CS"/>
</dbReference>
<dbReference type="PANTHER" id="PTHR11941">
    <property type="entry name" value="ENOYL-COA HYDRATASE-RELATED"/>
    <property type="match status" value="1"/>
</dbReference>
<dbReference type="NCBIfam" id="NF006007">
    <property type="entry name" value="PRK08138.1"/>
    <property type="match status" value="1"/>
</dbReference>
<reference evidence="4 5" key="1">
    <citation type="submission" date="2019-02" db="EMBL/GenBank/DDBJ databases">
        <title>The Batch Genome Submission of Acinetobacter spp. strains.</title>
        <authorList>
            <person name="Qin J."/>
            <person name="Hu Y."/>
            <person name="Ye H."/>
            <person name="Wei L."/>
            <person name="Feng Y."/>
            <person name="Zong Z."/>
        </authorList>
    </citation>
    <scope>NUCLEOTIDE SEQUENCE [LARGE SCALE GENOMIC DNA]</scope>
    <source>
        <strain evidence="4 5">WCHABo060081</strain>
    </source>
</reference>
<sequence>MNQNSVVQIDYALPSIAIIKINRPEAKNALNTQVRKLLAEAVAQQVDNDDIRVIVLTGGVDVFAAGADLTELAEASSMDLYLRRTERYWQTIANCPKPIIAAVNGFALGGGCELAMHADIIIAGQSAQFGQPEIKVGIMPGAGGTQRLVRAVGKFQAMRMIMTGCLVSAEEALAMGLVSQVTDDAETLNTAYKMAQQIAKLPVIALEQIKEVVLLSEDVPLNAGLSLERKAFQLLFSTEDQKEGMAAFLEKRKPNFQGK</sequence>
<organism evidence="4 5">
    <name type="scientific">Acinetobacter bouvetii</name>
    <dbReference type="NCBI Taxonomy" id="202951"/>
    <lineage>
        <taxon>Bacteria</taxon>
        <taxon>Pseudomonadati</taxon>
        <taxon>Pseudomonadota</taxon>
        <taxon>Gammaproteobacteria</taxon>
        <taxon>Moraxellales</taxon>
        <taxon>Moraxellaceae</taxon>
        <taxon>Acinetobacter</taxon>
    </lineage>
</organism>
<proteinExistence type="inferred from homology"/>
<name>A0A4Q7AMC0_9GAMM</name>
<dbReference type="FunFam" id="3.90.226.10:FF:000009">
    <property type="entry name" value="Carnitinyl-CoA dehydratase"/>
    <property type="match status" value="1"/>
</dbReference>
<dbReference type="InterPro" id="IPR029045">
    <property type="entry name" value="ClpP/crotonase-like_dom_sf"/>
</dbReference>
<evidence type="ECO:0000256" key="3">
    <source>
        <dbReference type="RuleBase" id="RU003707"/>
    </source>
</evidence>
<dbReference type="InterPro" id="IPR001753">
    <property type="entry name" value="Enoyl-CoA_hydra/iso"/>
</dbReference>
<dbReference type="Proteomes" id="UP000293483">
    <property type="component" value="Unassembled WGS sequence"/>
</dbReference>
<dbReference type="Pfam" id="PF00378">
    <property type="entry name" value="ECH_1"/>
    <property type="match status" value="1"/>
</dbReference>
<dbReference type="EMBL" id="SGSU01000033">
    <property type="protein sequence ID" value="RZG63839.1"/>
    <property type="molecule type" value="Genomic_DNA"/>
</dbReference>
<keyword evidence="2" id="KW-0456">Lyase</keyword>
<dbReference type="Gene3D" id="1.10.12.10">
    <property type="entry name" value="Lyase 2-enoyl-coa Hydratase, Chain A, domain 2"/>
    <property type="match status" value="1"/>
</dbReference>
<dbReference type="CDD" id="cd06558">
    <property type="entry name" value="crotonase-like"/>
    <property type="match status" value="1"/>
</dbReference>
<comment type="caution">
    <text evidence="4">The sequence shown here is derived from an EMBL/GenBank/DDBJ whole genome shotgun (WGS) entry which is preliminary data.</text>
</comment>
<dbReference type="InterPro" id="IPR014748">
    <property type="entry name" value="Enoyl-CoA_hydra_C"/>
</dbReference>
<dbReference type="AlphaFoldDB" id="A0A4Q7AMC0"/>